<comment type="caution">
    <text evidence="2">The sequence shown here is derived from an EMBL/GenBank/DDBJ whole genome shotgun (WGS) entry which is preliminary data.</text>
</comment>
<organism evidence="2 3">
    <name type="scientific">Thermus tengchongensis</name>
    <dbReference type="NCBI Taxonomy" id="1214928"/>
    <lineage>
        <taxon>Bacteria</taxon>
        <taxon>Thermotogati</taxon>
        <taxon>Deinococcota</taxon>
        <taxon>Deinococci</taxon>
        <taxon>Thermales</taxon>
        <taxon>Thermaceae</taxon>
        <taxon>Thermus</taxon>
    </lineage>
</organism>
<name>A0ABY2K4E1_9DEIN</name>
<dbReference type="Proteomes" id="UP000297244">
    <property type="component" value="Unassembled WGS sequence"/>
</dbReference>
<sequence length="129" mass="13494">MFVWVVSSSVGLVGSSVGLVGSSVSLLLGSSVGWVRVWDCEGSVLWLLGSVVWLLGFVLWLLGSVLWVVCVGGSGGSLINSQLFCVLVFTSRLSTLEVNPAVPLEDTPTTPGLQTLQSSQVSVTVMLPV</sequence>
<feature type="transmembrane region" description="Helical" evidence="1">
    <location>
        <begin position="45"/>
        <end position="69"/>
    </location>
</feature>
<proteinExistence type="predicted"/>
<gene>
    <name evidence="2" type="ORF">E0489_12430</name>
</gene>
<reference evidence="2 3" key="1">
    <citation type="submission" date="2019-03" db="EMBL/GenBank/DDBJ databases">
        <title>Thermus tengchongensis species for the arsenic transformation mechanism.</title>
        <authorList>
            <person name="Yuan G.C."/>
        </authorList>
    </citation>
    <scope>NUCLEOTIDE SEQUENCE [LARGE SCALE GENOMIC DNA]</scope>
    <source>
        <strain evidence="2 3">15Y</strain>
    </source>
</reference>
<accession>A0ABY2K4E1</accession>
<keyword evidence="1" id="KW-1133">Transmembrane helix</keyword>
<protein>
    <submittedName>
        <fullName evidence="2">Uncharacterized protein</fullName>
    </submittedName>
</protein>
<evidence type="ECO:0000313" key="3">
    <source>
        <dbReference type="Proteomes" id="UP000297244"/>
    </source>
</evidence>
<keyword evidence="1" id="KW-0812">Transmembrane</keyword>
<evidence type="ECO:0000256" key="1">
    <source>
        <dbReference type="SAM" id="Phobius"/>
    </source>
</evidence>
<keyword evidence="3" id="KW-1185">Reference proteome</keyword>
<keyword evidence="1" id="KW-0472">Membrane</keyword>
<evidence type="ECO:0000313" key="2">
    <source>
        <dbReference type="EMBL" id="TFU14397.1"/>
    </source>
</evidence>
<dbReference type="EMBL" id="SKBL01000034">
    <property type="protein sequence ID" value="TFU14397.1"/>
    <property type="molecule type" value="Genomic_DNA"/>
</dbReference>